<feature type="domain" description="RRM" evidence="7">
    <location>
        <begin position="83"/>
        <end position="154"/>
    </location>
</feature>
<dbReference type="OrthoDB" id="4726at2759"/>
<feature type="region of interest" description="Disordered" evidence="6">
    <location>
        <begin position="1"/>
        <end position="29"/>
    </location>
</feature>
<dbReference type="AlphaFoldDB" id="A0A4S8MKT2"/>
<keyword evidence="2 5" id="KW-0694">RNA-binding</keyword>
<keyword evidence="9" id="KW-1185">Reference proteome</keyword>
<name>A0A4S8MKT2_DENBC</name>
<comment type="similarity">
    <text evidence="1">Belongs to the bacterial ribosomal protein bL19 family.</text>
</comment>
<dbReference type="InterPro" id="IPR012677">
    <property type="entry name" value="Nucleotide-bd_a/b_plait_sf"/>
</dbReference>
<evidence type="ECO:0000256" key="1">
    <source>
        <dbReference type="ARBA" id="ARBA00005781"/>
    </source>
</evidence>
<evidence type="ECO:0000259" key="7">
    <source>
        <dbReference type="PROSITE" id="PS50102"/>
    </source>
</evidence>
<dbReference type="PANTHER" id="PTHR23236:SF12">
    <property type="entry name" value="EUKARYOTIC INITIATION FACTOR 4B-RELATED"/>
    <property type="match status" value="1"/>
</dbReference>
<dbReference type="GO" id="GO:0003735">
    <property type="term" value="F:structural constituent of ribosome"/>
    <property type="evidence" value="ECO:0007669"/>
    <property type="project" value="InterPro"/>
</dbReference>
<protein>
    <submittedName>
        <fullName evidence="8">RNA-binding domain-containing protein</fullName>
    </submittedName>
</protein>
<evidence type="ECO:0000313" key="9">
    <source>
        <dbReference type="Proteomes" id="UP000297245"/>
    </source>
</evidence>
<evidence type="ECO:0000256" key="3">
    <source>
        <dbReference type="ARBA" id="ARBA00022980"/>
    </source>
</evidence>
<dbReference type="EMBL" id="ML179068">
    <property type="protein sequence ID" value="THV03322.1"/>
    <property type="molecule type" value="Genomic_DNA"/>
</dbReference>
<keyword evidence="4" id="KW-0687">Ribonucleoprotein</keyword>
<gene>
    <name evidence="8" type="ORF">K435DRAFT_817307</name>
</gene>
<dbReference type="InterPro" id="IPR001857">
    <property type="entry name" value="Ribosomal_bL19"/>
</dbReference>
<evidence type="ECO:0000256" key="6">
    <source>
        <dbReference type="SAM" id="MobiDB-lite"/>
    </source>
</evidence>
<dbReference type="InterPro" id="IPR000504">
    <property type="entry name" value="RRM_dom"/>
</dbReference>
<dbReference type="CDD" id="cd12306">
    <property type="entry name" value="RRM_II_PABPs"/>
    <property type="match status" value="1"/>
</dbReference>
<evidence type="ECO:0000256" key="4">
    <source>
        <dbReference type="ARBA" id="ARBA00023274"/>
    </source>
</evidence>
<evidence type="ECO:0000256" key="2">
    <source>
        <dbReference type="ARBA" id="ARBA00022884"/>
    </source>
</evidence>
<sequence length="348" mass="38157">MTEEAAATATTTQPTATIGAESILDDPEEAETQEILLMKQRVAEMEAEAEKLRQLQAAAEAGDSTAGSAPPESEDDKAAADGRSVYVGNVDYSATPEDIQAHFQACGTINRVTILCDKFTGHPKGYAYVEFAEPEHIDAALTMDNSLFHGRLIKACFFFYVLFDAKKTLLMLLPNLSKWTAGTARTMSTASSKTSSPKPYPFSKTALVLPEARSPPPKPLLQGKGLMPHLLKTLPPQQKQTMLRNLFSRKSPNCILPGSIVNATLEHAPFQFTGVVLGVRRRGPDTSLVLRNVVQRMGVEMQIYPCSPHVKELKVVRQPPRGRMRRAKLFYLRDSPEKMSAIAGGSRK</sequence>
<evidence type="ECO:0000256" key="5">
    <source>
        <dbReference type="PROSITE-ProRule" id="PRU00176"/>
    </source>
</evidence>
<dbReference type="GO" id="GO:0005840">
    <property type="term" value="C:ribosome"/>
    <property type="evidence" value="ECO:0007669"/>
    <property type="project" value="UniProtKB-KW"/>
</dbReference>
<dbReference type="InterPro" id="IPR008991">
    <property type="entry name" value="Translation_prot_SH3-like_sf"/>
</dbReference>
<reference evidence="8 9" key="1">
    <citation type="journal article" date="2019" name="Nat. Ecol. Evol.">
        <title>Megaphylogeny resolves global patterns of mushroom evolution.</title>
        <authorList>
            <person name="Varga T."/>
            <person name="Krizsan K."/>
            <person name="Foldi C."/>
            <person name="Dima B."/>
            <person name="Sanchez-Garcia M."/>
            <person name="Sanchez-Ramirez S."/>
            <person name="Szollosi G.J."/>
            <person name="Szarkandi J.G."/>
            <person name="Papp V."/>
            <person name="Albert L."/>
            <person name="Andreopoulos W."/>
            <person name="Angelini C."/>
            <person name="Antonin V."/>
            <person name="Barry K.W."/>
            <person name="Bougher N.L."/>
            <person name="Buchanan P."/>
            <person name="Buyck B."/>
            <person name="Bense V."/>
            <person name="Catcheside P."/>
            <person name="Chovatia M."/>
            <person name="Cooper J."/>
            <person name="Damon W."/>
            <person name="Desjardin D."/>
            <person name="Finy P."/>
            <person name="Geml J."/>
            <person name="Haridas S."/>
            <person name="Hughes K."/>
            <person name="Justo A."/>
            <person name="Karasinski D."/>
            <person name="Kautmanova I."/>
            <person name="Kiss B."/>
            <person name="Kocsube S."/>
            <person name="Kotiranta H."/>
            <person name="LaButti K.M."/>
            <person name="Lechner B.E."/>
            <person name="Liimatainen K."/>
            <person name="Lipzen A."/>
            <person name="Lukacs Z."/>
            <person name="Mihaltcheva S."/>
            <person name="Morgado L.N."/>
            <person name="Niskanen T."/>
            <person name="Noordeloos M.E."/>
            <person name="Ohm R.A."/>
            <person name="Ortiz-Santana B."/>
            <person name="Ovrebo C."/>
            <person name="Racz N."/>
            <person name="Riley R."/>
            <person name="Savchenko A."/>
            <person name="Shiryaev A."/>
            <person name="Soop K."/>
            <person name="Spirin V."/>
            <person name="Szebenyi C."/>
            <person name="Tomsovsky M."/>
            <person name="Tulloss R.E."/>
            <person name="Uehling J."/>
            <person name="Grigoriev I.V."/>
            <person name="Vagvolgyi C."/>
            <person name="Papp T."/>
            <person name="Martin F.M."/>
            <person name="Miettinen O."/>
            <person name="Hibbett D.S."/>
            <person name="Nagy L.G."/>
        </authorList>
    </citation>
    <scope>NUCLEOTIDE SEQUENCE [LARGE SCALE GENOMIC DNA]</scope>
    <source>
        <strain evidence="8 9">CBS 962.96</strain>
    </source>
</reference>
<dbReference type="InterPro" id="IPR035979">
    <property type="entry name" value="RBD_domain_sf"/>
</dbReference>
<feature type="region of interest" description="Disordered" evidence="6">
    <location>
        <begin position="53"/>
        <end position="80"/>
    </location>
</feature>
<dbReference type="SUPFAM" id="SSF50104">
    <property type="entry name" value="Translation proteins SH3-like domain"/>
    <property type="match status" value="1"/>
</dbReference>
<organism evidence="8 9">
    <name type="scientific">Dendrothele bispora (strain CBS 962.96)</name>
    <dbReference type="NCBI Taxonomy" id="1314807"/>
    <lineage>
        <taxon>Eukaryota</taxon>
        <taxon>Fungi</taxon>
        <taxon>Dikarya</taxon>
        <taxon>Basidiomycota</taxon>
        <taxon>Agaricomycotina</taxon>
        <taxon>Agaricomycetes</taxon>
        <taxon>Agaricomycetidae</taxon>
        <taxon>Agaricales</taxon>
        <taxon>Agaricales incertae sedis</taxon>
        <taxon>Dendrothele</taxon>
    </lineage>
</organism>
<dbReference type="InterPro" id="IPR038657">
    <property type="entry name" value="Ribosomal_bL19_sf"/>
</dbReference>
<dbReference type="PANTHER" id="PTHR23236">
    <property type="entry name" value="EUKARYOTIC TRANSLATION INITIATION FACTOR 4B/4H"/>
    <property type="match status" value="1"/>
</dbReference>
<proteinExistence type="inferred from homology"/>
<dbReference type="GO" id="GO:0005737">
    <property type="term" value="C:cytoplasm"/>
    <property type="evidence" value="ECO:0007669"/>
    <property type="project" value="TreeGrafter"/>
</dbReference>
<dbReference type="PROSITE" id="PS50102">
    <property type="entry name" value="RRM"/>
    <property type="match status" value="1"/>
</dbReference>
<dbReference type="SUPFAM" id="SSF54928">
    <property type="entry name" value="RNA-binding domain, RBD"/>
    <property type="match status" value="1"/>
</dbReference>
<dbReference type="Gene3D" id="2.30.30.790">
    <property type="match status" value="1"/>
</dbReference>
<dbReference type="GO" id="GO:1990904">
    <property type="term" value="C:ribonucleoprotein complex"/>
    <property type="evidence" value="ECO:0007669"/>
    <property type="project" value="UniProtKB-KW"/>
</dbReference>
<dbReference type="Pfam" id="PF01245">
    <property type="entry name" value="Ribosomal_L19"/>
    <property type="match status" value="1"/>
</dbReference>
<dbReference type="SMART" id="SM00360">
    <property type="entry name" value="RRM"/>
    <property type="match status" value="1"/>
</dbReference>
<dbReference type="GO" id="GO:0008143">
    <property type="term" value="F:poly(A) binding"/>
    <property type="evidence" value="ECO:0007669"/>
    <property type="project" value="TreeGrafter"/>
</dbReference>
<dbReference type="Gene3D" id="3.30.70.330">
    <property type="match status" value="1"/>
</dbReference>
<keyword evidence="3" id="KW-0689">Ribosomal protein</keyword>
<dbReference type="Proteomes" id="UP000297245">
    <property type="component" value="Unassembled WGS sequence"/>
</dbReference>
<dbReference type="GO" id="GO:0006412">
    <property type="term" value="P:translation"/>
    <property type="evidence" value="ECO:0007669"/>
    <property type="project" value="InterPro"/>
</dbReference>
<feature type="compositionally biased region" description="Low complexity" evidence="6">
    <location>
        <begin position="1"/>
        <end position="21"/>
    </location>
</feature>
<dbReference type="Pfam" id="PF00076">
    <property type="entry name" value="RRM_1"/>
    <property type="match status" value="1"/>
</dbReference>
<evidence type="ECO:0000313" key="8">
    <source>
        <dbReference type="EMBL" id="THV03322.1"/>
    </source>
</evidence>
<accession>A0A4S8MKT2</accession>